<keyword evidence="5" id="KW-1185">Reference proteome</keyword>
<keyword evidence="3" id="KW-1133">Transmembrane helix</keyword>
<evidence type="ECO:0000313" key="4">
    <source>
        <dbReference type="EMBL" id="KAF2447779.1"/>
    </source>
</evidence>
<comment type="caution">
    <text evidence="4">The sequence shown here is derived from an EMBL/GenBank/DDBJ whole genome shotgun (WGS) entry which is preliminary data.</text>
</comment>
<dbReference type="EMBL" id="MU001496">
    <property type="protein sequence ID" value="KAF2447779.1"/>
    <property type="molecule type" value="Genomic_DNA"/>
</dbReference>
<proteinExistence type="predicted"/>
<evidence type="ECO:0000256" key="2">
    <source>
        <dbReference type="SAM" id="MobiDB-lite"/>
    </source>
</evidence>
<accession>A0A9P4PRR2</accession>
<protein>
    <submittedName>
        <fullName evidence="4">Uncharacterized protein</fullName>
    </submittedName>
</protein>
<dbReference type="GO" id="GO:0000287">
    <property type="term" value="F:magnesium ion binding"/>
    <property type="evidence" value="ECO:0007669"/>
    <property type="project" value="TreeGrafter"/>
</dbReference>
<dbReference type="GO" id="GO:0050897">
    <property type="term" value="F:cobalt ion binding"/>
    <property type="evidence" value="ECO:0007669"/>
    <property type="project" value="TreeGrafter"/>
</dbReference>
<comment type="subcellular location">
    <subcellularLocation>
        <location evidence="1">Cell membrane</location>
        <topology evidence="1">Multi-pass membrane protein</topology>
    </subcellularLocation>
</comment>
<keyword evidence="3" id="KW-0472">Membrane</keyword>
<feature type="transmembrane region" description="Helical" evidence="3">
    <location>
        <begin position="505"/>
        <end position="525"/>
    </location>
</feature>
<feature type="compositionally biased region" description="Polar residues" evidence="2">
    <location>
        <begin position="152"/>
        <end position="164"/>
    </location>
</feature>
<dbReference type="Pfam" id="PF01544">
    <property type="entry name" value="CorA"/>
    <property type="match status" value="1"/>
</dbReference>
<feature type="transmembrane region" description="Helical" evidence="3">
    <location>
        <begin position="537"/>
        <end position="562"/>
    </location>
</feature>
<evidence type="ECO:0000313" key="5">
    <source>
        <dbReference type="Proteomes" id="UP000799764"/>
    </source>
</evidence>
<organism evidence="4 5">
    <name type="scientific">Karstenula rhodostoma CBS 690.94</name>
    <dbReference type="NCBI Taxonomy" id="1392251"/>
    <lineage>
        <taxon>Eukaryota</taxon>
        <taxon>Fungi</taxon>
        <taxon>Dikarya</taxon>
        <taxon>Ascomycota</taxon>
        <taxon>Pezizomycotina</taxon>
        <taxon>Dothideomycetes</taxon>
        <taxon>Pleosporomycetidae</taxon>
        <taxon>Pleosporales</taxon>
        <taxon>Massarineae</taxon>
        <taxon>Didymosphaeriaceae</taxon>
        <taxon>Karstenula</taxon>
    </lineage>
</organism>
<dbReference type="OrthoDB" id="5430812at2759"/>
<dbReference type="PANTHER" id="PTHR46494:SF1">
    <property type="entry name" value="CORA FAMILY METAL ION TRANSPORTER (EUROFUNG)"/>
    <property type="match status" value="1"/>
</dbReference>
<name>A0A9P4PRR2_9PLEO</name>
<dbReference type="GO" id="GO:0015087">
    <property type="term" value="F:cobalt ion transmembrane transporter activity"/>
    <property type="evidence" value="ECO:0007669"/>
    <property type="project" value="TreeGrafter"/>
</dbReference>
<evidence type="ECO:0000256" key="1">
    <source>
        <dbReference type="ARBA" id="ARBA00004651"/>
    </source>
</evidence>
<reference evidence="4" key="1">
    <citation type="journal article" date="2020" name="Stud. Mycol.">
        <title>101 Dothideomycetes genomes: a test case for predicting lifestyles and emergence of pathogens.</title>
        <authorList>
            <person name="Haridas S."/>
            <person name="Albert R."/>
            <person name="Binder M."/>
            <person name="Bloem J."/>
            <person name="Labutti K."/>
            <person name="Salamov A."/>
            <person name="Andreopoulos B."/>
            <person name="Baker S."/>
            <person name="Barry K."/>
            <person name="Bills G."/>
            <person name="Bluhm B."/>
            <person name="Cannon C."/>
            <person name="Castanera R."/>
            <person name="Culley D."/>
            <person name="Daum C."/>
            <person name="Ezra D."/>
            <person name="Gonzalez J."/>
            <person name="Henrissat B."/>
            <person name="Kuo A."/>
            <person name="Liang C."/>
            <person name="Lipzen A."/>
            <person name="Lutzoni F."/>
            <person name="Magnuson J."/>
            <person name="Mondo S."/>
            <person name="Nolan M."/>
            <person name="Ohm R."/>
            <person name="Pangilinan J."/>
            <person name="Park H.-J."/>
            <person name="Ramirez L."/>
            <person name="Alfaro M."/>
            <person name="Sun H."/>
            <person name="Tritt A."/>
            <person name="Yoshinaga Y."/>
            <person name="Zwiers L.-H."/>
            <person name="Turgeon B."/>
            <person name="Goodwin S."/>
            <person name="Spatafora J."/>
            <person name="Crous P."/>
            <person name="Grigoriev I."/>
        </authorList>
    </citation>
    <scope>NUCLEOTIDE SEQUENCE</scope>
    <source>
        <strain evidence="4">CBS 690.94</strain>
    </source>
</reference>
<dbReference type="GO" id="GO:0005886">
    <property type="term" value="C:plasma membrane"/>
    <property type="evidence" value="ECO:0007669"/>
    <property type="project" value="UniProtKB-SubCell"/>
</dbReference>
<keyword evidence="3" id="KW-0812">Transmembrane</keyword>
<dbReference type="Gene3D" id="1.20.58.340">
    <property type="entry name" value="Magnesium transport protein CorA, transmembrane region"/>
    <property type="match status" value="1"/>
</dbReference>
<dbReference type="PANTHER" id="PTHR46494">
    <property type="entry name" value="CORA FAMILY METAL ION TRANSPORTER (EUROFUNG)"/>
    <property type="match status" value="1"/>
</dbReference>
<feature type="region of interest" description="Disordered" evidence="2">
    <location>
        <begin position="124"/>
        <end position="164"/>
    </location>
</feature>
<sequence>MNAPLRSASPAERLPSYYEDLDDEEISASFRDFDNERNFDLFDRQTRNPRSNNFVIDFGDDDAYCAFDLGAHSISRLLSVPRPANLHTRWINLWVPHLQKDVLHALAKHYDFSPRLLGMMASEPLSPRSSTLHTKKSSNTLGSARSRKSQRSKTSAASKETYNLDSEESIGMTEMMHSTQLDMVRDLSHYHIVDEVWHWSAVDWGRRFVSLGYNSLHDVRTKKPHDHNDEVDKSRDMPLAKRVWNWLLLTEDKTVISISEDPFPFTNGNLQSSDLKTLYTTRRNLVSVFRQLTKAPTPLREASLVMLPIRHRIGNSDEETAHRPTDAPGLLFYYLFEDWFTTYSLVTRREHGYAAELDRLRREMLVRANLEHVDQLHHIGCQLSVLKRVYLAYEMIIDRVLKKQEATLASLKNSHIVSGVESLASSMPINLSGPQVPEADSLLGVSLSSAARARFERLKDRIKLYALSEIQECIDQKDSLVMMNFNLIAIKESFSVERLTRVTLLLAKVTMVFMPVTLMTGYFSIQFAGLEFTVKSYWWAFAVVLVVSMVLLFLFSVLSGTFEGNIITRSWSRIMFDFSKRWLAHKRKKGKTF</sequence>
<gene>
    <name evidence="4" type="ORF">P171DRAFT_518819</name>
</gene>
<dbReference type="GO" id="GO:0015095">
    <property type="term" value="F:magnesium ion transmembrane transporter activity"/>
    <property type="evidence" value="ECO:0007669"/>
    <property type="project" value="TreeGrafter"/>
</dbReference>
<feature type="compositionally biased region" description="Polar residues" evidence="2">
    <location>
        <begin position="127"/>
        <end position="143"/>
    </location>
</feature>
<evidence type="ECO:0000256" key="3">
    <source>
        <dbReference type="SAM" id="Phobius"/>
    </source>
</evidence>
<dbReference type="AlphaFoldDB" id="A0A9P4PRR2"/>
<dbReference type="Proteomes" id="UP000799764">
    <property type="component" value="Unassembled WGS sequence"/>
</dbReference>
<dbReference type="InterPro" id="IPR002523">
    <property type="entry name" value="MgTranspt_CorA/ZnTranspt_ZntB"/>
</dbReference>